<dbReference type="STRING" id="1913578.LPB140_04185"/>
<proteinExistence type="predicted"/>
<accession>A0A1L3JAI1</accession>
<evidence type="ECO:0000313" key="1">
    <source>
        <dbReference type="EMBL" id="APG62136.1"/>
    </source>
</evidence>
<evidence type="ECO:0000313" key="2">
    <source>
        <dbReference type="Proteomes" id="UP000242561"/>
    </source>
</evidence>
<keyword evidence="2" id="KW-1185">Reference proteome</keyword>
<reference evidence="1 2" key="1">
    <citation type="submission" date="2016-11" db="EMBL/GenBank/DDBJ databases">
        <title>Sphingorhabdus sp. LPB0140, isolated from marine environment.</title>
        <authorList>
            <person name="Kim E."/>
            <person name="Yi H."/>
        </authorList>
    </citation>
    <scope>NUCLEOTIDE SEQUENCE [LARGE SCALE GENOMIC DNA]</scope>
    <source>
        <strain evidence="1 2">LPB0140</strain>
    </source>
</reference>
<dbReference type="AlphaFoldDB" id="A0A1L3JAI1"/>
<gene>
    <name evidence="1" type="ORF">LPB140_04185</name>
</gene>
<dbReference type="RefSeq" id="WP_072558786.1">
    <property type="nucleotide sequence ID" value="NZ_CP018154.1"/>
</dbReference>
<dbReference type="KEGG" id="sphl:LPB140_04185"/>
<dbReference type="OrthoDB" id="7406594at2"/>
<dbReference type="Proteomes" id="UP000242561">
    <property type="component" value="Chromosome"/>
</dbReference>
<dbReference type="EMBL" id="CP018154">
    <property type="protein sequence ID" value="APG62136.1"/>
    <property type="molecule type" value="Genomic_DNA"/>
</dbReference>
<sequence length="294" mass="32591">MINNMLKFYIGAILTSTMLLGHPIIAHAQGRADMPPLSTENSGATYVDLADIILSSPIIIDGIVTKEKKVPASQTPFLDKKLQRKLVELQLNSLIRGKNGMPATVRFVMDVRANAKGKFPKFKKQRIMVFGDNQGLPMGDLRLLRPDIFFNYDPQLDRMVRNITKEALLLDAPQKITGVQSAYHSSGTIIGTGLTEIFFATEKGQPLAILIDTDAQNGKSWSVSNEEVLGSNRPIVRQNTLLWYRLACELPQSIATDKMGGDDKDIHARIQSDYAFVRAKLGKCERTLSPPLNP</sequence>
<organism evidence="1 2">
    <name type="scientific">Sphingorhabdus lutea</name>
    <dbReference type="NCBI Taxonomy" id="1913578"/>
    <lineage>
        <taxon>Bacteria</taxon>
        <taxon>Pseudomonadati</taxon>
        <taxon>Pseudomonadota</taxon>
        <taxon>Alphaproteobacteria</taxon>
        <taxon>Sphingomonadales</taxon>
        <taxon>Sphingomonadaceae</taxon>
        <taxon>Sphingorhabdus</taxon>
    </lineage>
</organism>
<name>A0A1L3JAI1_9SPHN</name>
<protein>
    <submittedName>
        <fullName evidence="1">Uncharacterized protein</fullName>
    </submittedName>
</protein>